<feature type="region of interest" description="Disordered" evidence="1">
    <location>
        <begin position="1"/>
        <end position="99"/>
    </location>
</feature>
<dbReference type="SUPFAM" id="SSF52540">
    <property type="entry name" value="P-loop containing nucleoside triphosphate hydrolases"/>
    <property type="match status" value="1"/>
</dbReference>
<evidence type="ECO:0000313" key="2">
    <source>
        <dbReference type="EMBL" id="RRT83299.1"/>
    </source>
</evidence>
<comment type="caution">
    <text evidence="2">The sequence shown here is derived from an EMBL/GenBank/DDBJ whole genome shotgun (WGS) entry which is preliminary data.</text>
</comment>
<evidence type="ECO:0000313" key="3">
    <source>
        <dbReference type="Proteomes" id="UP000287651"/>
    </source>
</evidence>
<name>A0A427B490_ENSVE</name>
<feature type="region of interest" description="Disordered" evidence="1">
    <location>
        <begin position="420"/>
        <end position="439"/>
    </location>
</feature>
<evidence type="ECO:0008006" key="4">
    <source>
        <dbReference type="Google" id="ProtNLM"/>
    </source>
</evidence>
<dbReference type="Gene3D" id="3.40.850.10">
    <property type="entry name" value="Kinesin motor domain"/>
    <property type="match status" value="1"/>
</dbReference>
<dbReference type="EMBL" id="AMZH03000521">
    <property type="protein sequence ID" value="RRT83299.1"/>
    <property type="molecule type" value="Genomic_DNA"/>
</dbReference>
<feature type="region of interest" description="Disordered" evidence="1">
    <location>
        <begin position="359"/>
        <end position="380"/>
    </location>
</feature>
<dbReference type="PANTHER" id="PTHR47968:SF15">
    <property type="entry name" value="KINESIN-LIKE PROTEIN KIN-12F"/>
    <property type="match status" value="1"/>
</dbReference>
<proteinExistence type="predicted"/>
<feature type="compositionally biased region" description="Polar residues" evidence="1">
    <location>
        <begin position="371"/>
        <end position="380"/>
    </location>
</feature>
<feature type="compositionally biased region" description="Basic and acidic residues" evidence="1">
    <location>
        <begin position="68"/>
        <end position="83"/>
    </location>
</feature>
<dbReference type="AlphaFoldDB" id="A0A427B490"/>
<feature type="region of interest" description="Disordered" evidence="1">
    <location>
        <begin position="305"/>
        <end position="331"/>
    </location>
</feature>
<sequence length="795" mass="87661">MEALRIQPPNPSSRSMLSPLFPRSPSAAARKKSPPPVSRSGRENANPNVYNDPPPSPSPLLAGKASPRRADGVLRKERPRLDDALPGENVSPDPSDPSVKVVVRVRPGNEQKRANEGAVRKISSDSLVVGDRSFTYHSVLGPESTQHCIIMLQGLSNRKVGATSMNSKSSRSHVIFTCIVESWCKVYFLEKQQDISSAINMLYAVASYYTLWTWYTTLAAASLHFVPRLQEELMRAKLDEGKSVGTTDGHFKGRNGRRSLNLLRVSLNRSLILPHIDPESDEEMDADEEDVSKLCIQLGNMNYSAENESKDKSESNDATTTADTDGPNADLATVDSCAREVNINSSKEIRLVEMHSEVSERETASDHNAIPQESDSKITSTTIQCKDSLTTSGLSIPCQQRPMLQGPILCSSPKMGKNLEKSWVSSESPRPNLHLESVGRSDNILRSSLQSSKASPTDSLAVSLHRGLQIINYHERNSAARNSFVGLSFEHLTNISSHSKDKVDAGMQTVLDEGTASPLLCSACKNVVDFIGCKEASGTSDMQIVPITENHLEGSTVKCSSKEIVDHPHRDDEREALLMEIQSLKNQLKSVKDVSENDCLLEQIRSGGTSCSAIGVEELEIEKQKWMESESRWISLTEELRLDLDKNRRFAEKKEIELNMEKTCTAELNDALQRSILGHARFIEHYAELQDKYDELLLKHRKIMEGIAQVKKAASKAGGGKGSGSAFAAALAAELSTLRIDREKERAYLKEQNRRLRIQLRDTAEAVHAAGELLVRLREAEEAASLAEVSISVSI</sequence>
<dbReference type="InterPro" id="IPR027417">
    <property type="entry name" value="P-loop_NTPase"/>
</dbReference>
<feature type="compositionally biased region" description="Low complexity" evidence="1">
    <location>
        <begin position="90"/>
        <end position="99"/>
    </location>
</feature>
<organism evidence="2 3">
    <name type="scientific">Ensete ventricosum</name>
    <name type="common">Abyssinian banana</name>
    <name type="synonym">Musa ensete</name>
    <dbReference type="NCBI Taxonomy" id="4639"/>
    <lineage>
        <taxon>Eukaryota</taxon>
        <taxon>Viridiplantae</taxon>
        <taxon>Streptophyta</taxon>
        <taxon>Embryophyta</taxon>
        <taxon>Tracheophyta</taxon>
        <taxon>Spermatophyta</taxon>
        <taxon>Magnoliopsida</taxon>
        <taxon>Liliopsida</taxon>
        <taxon>Zingiberales</taxon>
        <taxon>Musaceae</taxon>
        <taxon>Ensete</taxon>
    </lineage>
</organism>
<evidence type="ECO:0000256" key="1">
    <source>
        <dbReference type="SAM" id="MobiDB-lite"/>
    </source>
</evidence>
<gene>
    <name evidence="2" type="ORF">B296_00008600</name>
</gene>
<accession>A0A427B490</accession>
<dbReference type="InterPro" id="IPR036961">
    <property type="entry name" value="Kinesin_motor_dom_sf"/>
</dbReference>
<dbReference type="InterPro" id="IPR027640">
    <property type="entry name" value="Kinesin-like_fam"/>
</dbReference>
<dbReference type="Proteomes" id="UP000287651">
    <property type="component" value="Unassembled WGS sequence"/>
</dbReference>
<dbReference type="GO" id="GO:0003777">
    <property type="term" value="F:microtubule motor activity"/>
    <property type="evidence" value="ECO:0007669"/>
    <property type="project" value="InterPro"/>
</dbReference>
<protein>
    <recommendedName>
        <fullName evidence="4">Kinesin motor domain-containing protein</fullName>
    </recommendedName>
</protein>
<reference evidence="2 3" key="1">
    <citation type="journal article" date="2014" name="Agronomy (Basel)">
        <title>A Draft Genome Sequence for Ensete ventricosum, the Drought-Tolerant Tree Against Hunger.</title>
        <authorList>
            <person name="Harrison J."/>
            <person name="Moore K.A."/>
            <person name="Paszkiewicz K."/>
            <person name="Jones T."/>
            <person name="Grant M."/>
            <person name="Ambacheew D."/>
            <person name="Muzemil S."/>
            <person name="Studholme D.J."/>
        </authorList>
    </citation>
    <scope>NUCLEOTIDE SEQUENCE [LARGE SCALE GENOMIC DNA]</scope>
</reference>
<dbReference type="PANTHER" id="PTHR47968">
    <property type="entry name" value="CENTROMERE PROTEIN E"/>
    <property type="match status" value="1"/>
</dbReference>
<dbReference type="GO" id="GO:0007018">
    <property type="term" value="P:microtubule-based movement"/>
    <property type="evidence" value="ECO:0007669"/>
    <property type="project" value="InterPro"/>
</dbReference>